<comment type="caution">
    <text evidence="1">The sequence shown here is derived from an EMBL/GenBank/DDBJ whole genome shotgun (WGS) entry which is preliminary data.</text>
</comment>
<keyword evidence="2" id="KW-1185">Reference proteome</keyword>
<protein>
    <submittedName>
        <fullName evidence="1">Uncharacterized protein</fullName>
    </submittedName>
</protein>
<dbReference type="EMBL" id="JARJCW010000140">
    <property type="protein sequence ID" value="KAJ7190938.1"/>
    <property type="molecule type" value="Genomic_DNA"/>
</dbReference>
<dbReference type="Proteomes" id="UP001219525">
    <property type="component" value="Unassembled WGS sequence"/>
</dbReference>
<dbReference type="AlphaFoldDB" id="A0AAD6US71"/>
<accession>A0AAD6US71</accession>
<gene>
    <name evidence="1" type="ORF">GGX14DRAFT_579412</name>
</gene>
<name>A0AAD6US71_9AGAR</name>
<evidence type="ECO:0000313" key="2">
    <source>
        <dbReference type="Proteomes" id="UP001219525"/>
    </source>
</evidence>
<evidence type="ECO:0000313" key="1">
    <source>
        <dbReference type="EMBL" id="KAJ7190938.1"/>
    </source>
</evidence>
<reference evidence="1" key="1">
    <citation type="submission" date="2023-03" db="EMBL/GenBank/DDBJ databases">
        <title>Massive genome expansion in bonnet fungi (Mycena s.s.) driven by repeated elements and novel gene families across ecological guilds.</title>
        <authorList>
            <consortium name="Lawrence Berkeley National Laboratory"/>
            <person name="Harder C.B."/>
            <person name="Miyauchi S."/>
            <person name="Viragh M."/>
            <person name="Kuo A."/>
            <person name="Thoen E."/>
            <person name="Andreopoulos B."/>
            <person name="Lu D."/>
            <person name="Skrede I."/>
            <person name="Drula E."/>
            <person name="Henrissat B."/>
            <person name="Morin E."/>
            <person name="Kohler A."/>
            <person name="Barry K."/>
            <person name="LaButti K."/>
            <person name="Morin E."/>
            <person name="Salamov A."/>
            <person name="Lipzen A."/>
            <person name="Mereny Z."/>
            <person name="Hegedus B."/>
            <person name="Baldrian P."/>
            <person name="Stursova M."/>
            <person name="Weitz H."/>
            <person name="Taylor A."/>
            <person name="Grigoriev I.V."/>
            <person name="Nagy L.G."/>
            <person name="Martin F."/>
            <person name="Kauserud H."/>
        </authorList>
    </citation>
    <scope>NUCLEOTIDE SEQUENCE</scope>
    <source>
        <strain evidence="1">9144</strain>
    </source>
</reference>
<proteinExistence type="predicted"/>
<sequence length="230" mass="25460">MSSPDSPIYWVLARVCDPPYHPARDENAGLDGVSPPGMLLVVYDGAQPGLYTNRAFALRSARHAQPLNEVVHDVAAAYHTWHANCFLRHTGEFHHLHSLHTHEQPMEDRVLYSAPISEEELNADPLVSAPVIAATSLNRYVPHPDAHSDAHSDAPDYDLDVFQCARGEAPHPDDVPAFRMRSLGAEEQGCTFLPTPCHHRHADLLALQQRLEEQLEAPPSSLVSDEVATR</sequence>
<organism evidence="1 2">
    <name type="scientific">Mycena pura</name>
    <dbReference type="NCBI Taxonomy" id="153505"/>
    <lineage>
        <taxon>Eukaryota</taxon>
        <taxon>Fungi</taxon>
        <taxon>Dikarya</taxon>
        <taxon>Basidiomycota</taxon>
        <taxon>Agaricomycotina</taxon>
        <taxon>Agaricomycetes</taxon>
        <taxon>Agaricomycetidae</taxon>
        <taxon>Agaricales</taxon>
        <taxon>Marasmiineae</taxon>
        <taxon>Mycenaceae</taxon>
        <taxon>Mycena</taxon>
    </lineage>
</organism>